<dbReference type="RefSeq" id="WP_098195964.1">
    <property type="nucleotide sequence ID" value="NZ_CP023777.1"/>
</dbReference>
<dbReference type="AlphaFoldDB" id="A0A291R072"/>
<protein>
    <submittedName>
        <fullName evidence="1">Uncharacterized protein</fullName>
    </submittedName>
</protein>
<dbReference type="KEGG" id="cbae:COR50_21805"/>
<gene>
    <name evidence="1" type="ORF">COR50_21805</name>
</gene>
<name>A0A291R072_9BACT</name>
<dbReference type="EMBL" id="CP023777">
    <property type="protein sequence ID" value="ATL49597.1"/>
    <property type="molecule type" value="Genomic_DNA"/>
</dbReference>
<reference evidence="1 2" key="1">
    <citation type="submission" date="2017-10" db="EMBL/GenBank/DDBJ databases">
        <title>Paenichitinophaga pekingensis gen. nov., sp. nov., isolated from activated sludge.</title>
        <authorList>
            <person name="Jin D."/>
            <person name="Kong X."/>
            <person name="Deng Y."/>
            <person name="Bai Z."/>
        </authorList>
    </citation>
    <scope>NUCLEOTIDE SEQUENCE [LARGE SCALE GENOMIC DNA]</scope>
    <source>
        <strain evidence="1 2">13</strain>
    </source>
</reference>
<accession>A0A291R072</accession>
<dbReference type="PROSITE" id="PS51257">
    <property type="entry name" value="PROKAR_LIPOPROTEIN"/>
    <property type="match status" value="1"/>
</dbReference>
<evidence type="ECO:0000313" key="1">
    <source>
        <dbReference type="EMBL" id="ATL49597.1"/>
    </source>
</evidence>
<keyword evidence="2" id="KW-1185">Reference proteome</keyword>
<dbReference type="OrthoDB" id="665442at2"/>
<dbReference type="Proteomes" id="UP000220133">
    <property type="component" value="Chromosome"/>
</dbReference>
<organism evidence="1 2">
    <name type="scientific">Chitinophaga caeni</name>
    <dbReference type="NCBI Taxonomy" id="2029983"/>
    <lineage>
        <taxon>Bacteria</taxon>
        <taxon>Pseudomonadati</taxon>
        <taxon>Bacteroidota</taxon>
        <taxon>Chitinophagia</taxon>
        <taxon>Chitinophagales</taxon>
        <taxon>Chitinophagaceae</taxon>
        <taxon>Chitinophaga</taxon>
    </lineage>
</organism>
<evidence type="ECO:0000313" key="2">
    <source>
        <dbReference type="Proteomes" id="UP000220133"/>
    </source>
</evidence>
<sequence length="176" mass="19902">MKLNFLILLISLLNILISCKVKPRTLKKEQDHTKMKDTSVVAKNDTLVKGKTTKKIEIKPNSIINVKSTNWTLNEAPPDDIMVSKCKNWSLSPASIVTIIKSGESINMHDFSYLYYVLPCEIKGQIEIDSSLYSYRVNAGSFFTISNEDTTYFYGCNSPQCRKFFLMGGGNPKDIE</sequence>
<proteinExistence type="predicted"/>